<dbReference type="Proteomes" id="UP000015105">
    <property type="component" value="Chromosome 7D"/>
</dbReference>
<feature type="region of interest" description="Disordered" evidence="1">
    <location>
        <begin position="1"/>
        <end position="60"/>
    </location>
</feature>
<reference evidence="3" key="2">
    <citation type="journal article" date="2017" name="Nat. Plants">
        <title>The Aegilops tauschii genome reveals multiple impacts of transposons.</title>
        <authorList>
            <person name="Zhao G."/>
            <person name="Zou C."/>
            <person name="Li K."/>
            <person name="Wang K."/>
            <person name="Li T."/>
            <person name="Gao L."/>
            <person name="Zhang X."/>
            <person name="Wang H."/>
            <person name="Yang Z."/>
            <person name="Liu X."/>
            <person name="Jiang W."/>
            <person name="Mao L."/>
            <person name="Kong X."/>
            <person name="Jiao Y."/>
            <person name="Jia J."/>
        </authorList>
    </citation>
    <scope>NUCLEOTIDE SEQUENCE [LARGE SCALE GENOMIC DNA]</scope>
    <source>
        <strain evidence="3">cv. AL8/78</strain>
    </source>
</reference>
<reference evidence="3" key="1">
    <citation type="journal article" date="2014" name="Science">
        <title>Ancient hybridizations among the ancestral genomes of bread wheat.</title>
        <authorList>
            <consortium name="International Wheat Genome Sequencing Consortium,"/>
            <person name="Marcussen T."/>
            <person name="Sandve S.R."/>
            <person name="Heier L."/>
            <person name="Spannagl M."/>
            <person name="Pfeifer M."/>
            <person name="Jakobsen K.S."/>
            <person name="Wulff B.B."/>
            <person name="Steuernagel B."/>
            <person name="Mayer K.F."/>
            <person name="Olsen O.A."/>
        </authorList>
    </citation>
    <scope>NUCLEOTIDE SEQUENCE [LARGE SCALE GENOMIC DNA]</scope>
    <source>
        <strain evidence="3">cv. AL8/78</strain>
    </source>
</reference>
<dbReference type="Gramene" id="AET7Gv20017600.1">
    <property type="protein sequence ID" value="AET7Gv20017600.1"/>
    <property type="gene ID" value="AET7Gv20017600"/>
</dbReference>
<evidence type="ECO:0000313" key="3">
    <source>
        <dbReference type="Proteomes" id="UP000015105"/>
    </source>
</evidence>
<dbReference type="AlphaFoldDB" id="A0A453QAJ6"/>
<evidence type="ECO:0000256" key="1">
    <source>
        <dbReference type="SAM" id="MobiDB-lite"/>
    </source>
</evidence>
<reference evidence="2" key="4">
    <citation type="submission" date="2019-03" db="UniProtKB">
        <authorList>
            <consortium name="EnsemblPlants"/>
        </authorList>
    </citation>
    <scope>IDENTIFICATION</scope>
</reference>
<name>A0A453QAJ6_AEGTS</name>
<accession>A0A453QAJ6</accession>
<organism evidence="2 3">
    <name type="scientific">Aegilops tauschii subsp. strangulata</name>
    <name type="common">Goatgrass</name>
    <dbReference type="NCBI Taxonomy" id="200361"/>
    <lineage>
        <taxon>Eukaryota</taxon>
        <taxon>Viridiplantae</taxon>
        <taxon>Streptophyta</taxon>
        <taxon>Embryophyta</taxon>
        <taxon>Tracheophyta</taxon>
        <taxon>Spermatophyta</taxon>
        <taxon>Magnoliopsida</taxon>
        <taxon>Liliopsida</taxon>
        <taxon>Poales</taxon>
        <taxon>Poaceae</taxon>
        <taxon>BOP clade</taxon>
        <taxon>Pooideae</taxon>
        <taxon>Triticodae</taxon>
        <taxon>Triticeae</taxon>
        <taxon>Triticinae</taxon>
        <taxon>Aegilops</taxon>
    </lineage>
</organism>
<protein>
    <submittedName>
        <fullName evidence="2">Uncharacterized protein</fullName>
    </submittedName>
</protein>
<keyword evidence="3" id="KW-1185">Reference proteome</keyword>
<proteinExistence type="predicted"/>
<reference evidence="2" key="3">
    <citation type="journal article" date="2017" name="Nature">
        <title>Genome sequence of the progenitor of the wheat D genome Aegilops tauschii.</title>
        <authorList>
            <person name="Luo M.C."/>
            <person name="Gu Y.Q."/>
            <person name="Puiu D."/>
            <person name="Wang H."/>
            <person name="Twardziok S.O."/>
            <person name="Deal K.R."/>
            <person name="Huo N."/>
            <person name="Zhu T."/>
            <person name="Wang L."/>
            <person name="Wang Y."/>
            <person name="McGuire P.E."/>
            <person name="Liu S."/>
            <person name="Long H."/>
            <person name="Ramasamy R.K."/>
            <person name="Rodriguez J.C."/>
            <person name="Van S.L."/>
            <person name="Yuan L."/>
            <person name="Wang Z."/>
            <person name="Xia Z."/>
            <person name="Xiao L."/>
            <person name="Anderson O.D."/>
            <person name="Ouyang S."/>
            <person name="Liang Y."/>
            <person name="Zimin A.V."/>
            <person name="Pertea G."/>
            <person name="Qi P."/>
            <person name="Bennetzen J.L."/>
            <person name="Dai X."/>
            <person name="Dawson M.W."/>
            <person name="Muller H.G."/>
            <person name="Kugler K."/>
            <person name="Rivarola-Duarte L."/>
            <person name="Spannagl M."/>
            <person name="Mayer K.F.X."/>
            <person name="Lu F.H."/>
            <person name="Bevan M.W."/>
            <person name="Leroy P."/>
            <person name="Li P."/>
            <person name="You F.M."/>
            <person name="Sun Q."/>
            <person name="Liu Z."/>
            <person name="Lyons E."/>
            <person name="Wicker T."/>
            <person name="Salzberg S.L."/>
            <person name="Devos K.M."/>
            <person name="Dvorak J."/>
        </authorList>
    </citation>
    <scope>NUCLEOTIDE SEQUENCE [LARGE SCALE GENOMIC DNA]</scope>
    <source>
        <strain evidence="2">cv. AL8/78</strain>
    </source>
</reference>
<dbReference type="EnsemblPlants" id="AET7Gv20017600.1">
    <property type="protein sequence ID" value="AET7Gv20017600.1"/>
    <property type="gene ID" value="AET7Gv20017600"/>
</dbReference>
<sequence>NPHPHPHLLHSLIPSDTNSERERETAAGAGSERAVRKKGQKKSESPQESADTCVDSSRLDRGRRETMACPAAALLLPLLLGFLAAPSPARATDPYAAFDWDVSYVTRSPLGVPQKVWPSLPLRLLPFPIQPLACRRRRRVLRSPSAARFVWVSARGGLRPPVRLPCLPAVKIQFSPRFTPYSGCRPRYRSLPPSRGGDASSRFLETMPPDCTALRFKDSPA</sequence>
<evidence type="ECO:0000313" key="2">
    <source>
        <dbReference type="EnsemblPlants" id="AET7Gv20017600.1"/>
    </source>
</evidence>
<reference evidence="2" key="5">
    <citation type="journal article" date="2021" name="G3 (Bethesda)">
        <title>Aegilops tauschii genome assembly Aet v5.0 features greater sequence contiguity and improved annotation.</title>
        <authorList>
            <person name="Wang L."/>
            <person name="Zhu T."/>
            <person name="Rodriguez J.C."/>
            <person name="Deal K.R."/>
            <person name="Dubcovsky J."/>
            <person name="McGuire P.E."/>
            <person name="Lux T."/>
            <person name="Spannagl M."/>
            <person name="Mayer K.F.X."/>
            <person name="Baldrich P."/>
            <person name="Meyers B.C."/>
            <person name="Huo N."/>
            <person name="Gu Y.Q."/>
            <person name="Zhou H."/>
            <person name="Devos K.M."/>
            <person name="Bennetzen J.L."/>
            <person name="Unver T."/>
            <person name="Budak H."/>
            <person name="Gulick P.J."/>
            <person name="Galiba G."/>
            <person name="Kalapos B."/>
            <person name="Nelson D.R."/>
            <person name="Li P."/>
            <person name="You F.M."/>
            <person name="Luo M.C."/>
            <person name="Dvorak J."/>
        </authorList>
    </citation>
    <scope>NUCLEOTIDE SEQUENCE [LARGE SCALE GENOMIC DNA]</scope>
    <source>
        <strain evidence="2">cv. AL8/78</strain>
    </source>
</reference>